<dbReference type="CDD" id="cd06171">
    <property type="entry name" value="Sigma70_r4"/>
    <property type="match status" value="1"/>
</dbReference>
<proteinExistence type="predicted"/>
<comment type="caution">
    <text evidence="4">The sequence shown here is derived from an EMBL/GenBank/DDBJ whole genome shotgun (WGS) entry which is preliminary data.</text>
</comment>
<dbReference type="PANTHER" id="PTHR30273">
    <property type="entry name" value="PERIPLASMIC SIGNAL SENSOR AND SIGMA FACTOR ACTIVATOR FECR-RELATED"/>
    <property type="match status" value="1"/>
</dbReference>
<keyword evidence="5" id="KW-1185">Reference proteome</keyword>
<dbReference type="InterPro" id="IPR007627">
    <property type="entry name" value="RNA_pol_sigma70_r2"/>
</dbReference>
<reference evidence="4 5" key="1">
    <citation type="submission" date="2020-07" db="EMBL/GenBank/DDBJ databases">
        <title>Pusillimonas sp. nov., isolated from poultry manure in Taiwan.</title>
        <authorList>
            <person name="Lin S.-Y."/>
            <person name="Tang Y.-S."/>
            <person name="Young C.-C."/>
        </authorList>
    </citation>
    <scope>NUCLEOTIDE SEQUENCE [LARGE SCALE GENOMIC DNA]</scope>
    <source>
        <strain evidence="4 5">CC-YST705</strain>
    </source>
</reference>
<dbReference type="InterPro" id="IPR013325">
    <property type="entry name" value="RNA_pol_sigma_r2"/>
</dbReference>
<dbReference type="Gene3D" id="1.10.10.10">
    <property type="entry name" value="Winged helix-like DNA-binding domain superfamily/Winged helix DNA-binding domain"/>
    <property type="match status" value="1"/>
</dbReference>
<dbReference type="InterPro" id="IPR012373">
    <property type="entry name" value="Ferrdict_sens_TM"/>
</dbReference>
<evidence type="ECO:0000259" key="1">
    <source>
        <dbReference type="Pfam" id="PF04542"/>
    </source>
</evidence>
<feature type="domain" description="FecR protein" evidence="2">
    <location>
        <begin position="193"/>
        <end position="288"/>
    </location>
</feature>
<dbReference type="Gene3D" id="1.10.1740.10">
    <property type="match status" value="1"/>
</dbReference>
<accession>A0ABS8C828</accession>
<evidence type="ECO:0000313" key="4">
    <source>
        <dbReference type="EMBL" id="MCB5362175.1"/>
    </source>
</evidence>
<dbReference type="Pfam" id="PF04773">
    <property type="entry name" value="FecR"/>
    <property type="match status" value="1"/>
</dbReference>
<dbReference type="Gene3D" id="2.60.120.1440">
    <property type="match status" value="1"/>
</dbReference>
<dbReference type="InterPro" id="IPR013249">
    <property type="entry name" value="RNA_pol_sigma70_r4_t2"/>
</dbReference>
<dbReference type="RefSeq" id="WP_226952401.1">
    <property type="nucleotide sequence ID" value="NZ_JACDXW010000001.1"/>
</dbReference>
<evidence type="ECO:0000313" key="5">
    <source>
        <dbReference type="Proteomes" id="UP000776983"/>
    </source>
</evidence>
<dbReference type="Pfam" id="PF08281">
    <property type="entry name" value="Sigma70_r4_2"/>
    <property type="match status" value="1"/>
</dbReference>
<dbReference type="InterPro" id="IPR006860">
    <property type="entry name" value="FecR"/>
</dbReference>
<dbReference type="InterPro" id="IPR013324">
    <property type="entry name" value="RNA_pol_sigma_r3/r4-like"/>
</dbReference>
<gene>
    <name evidence="4" type="ORF">H0484_00160</name>
</gene>
<dbReference type="NCBIfam" id="TIGR02937">
    <property type="entry name" value="sigma70-ECF"/>
    <property type="match status" value="1"/>
</dbReference>
<sequence>MLEHYYRELLNFCARSTRDPDTAADTVQETYLRVLSAQQRGDAIAEPRALLYRTAKNLMVDQHRRATVRGQGCELEDDNPDTPAASLYEPETAAMSNQAVQALLEVIGAMPPRRREAFILHRFEGLSHAEIASRMGMTQKMVEQHISAAVKDCRRGRQEWDRRLVLSALAGLAVLGAGRVLWTQRELPHVQHLATSTGEARQFVLADGSELYLDTATVLQAELYADRREIVLDEGQVLFSVSHDAQRPFEVVAGGFRITVLGTRFSVRHTPASPGYPGVSVAVESGQVQVEPMSARSWRTFWRAPQAIRLQTGQQLTMATNNWPGELSKIAPEQIAPWREGRISFHDQTLAGITAEFSRYGHAPAYIPDPKVAALKLTGTFDLQDPATLYRLLPRALPVHVSSEQGRVRIDALPAAPR</sequence>
<dbReference type="PANTHER" id="PTHR30273:SF2">
    <property type="entry name" value="PROTEIN FECR"/>
    <property type="match status" value="1"/>
</dbReference>
<evidence type="ECO:0000259" key="3">
    <source>
        <dbReference type="Pfam" id="PF08281"/>
    </source>
</evidence>
<evidence type="ECO:0000259" key="2">
    <source>
        <dbReference type="Pfam" id="PF04773"/>
    </source>
</evidence>
<organism evidence="4 5">
    <name type="scientific">Mesopusillimonas faecipullorum</name>
    <dbReference type="NCBI Taxonomy" id="2755040"/>
    <lineage>
        <taxon>Bacteria</taxon>
        <taxon>Pseudomonadati</taxon>
        <taxon>Pseudomonadota</taxon>
        <taxon>Betaproteobacteria</taxon>
        <taxon>Burkholderiales</taxon>
        <taxon>Alcaligenaceae</taxon>
        <taxon>Mesopusillimonas</taxon>
    </lineage>
</organism>
<dbReference type="SUPFAM" id="SSF88659">
    <property type="entry name" value="Sigma3 and sigma4 domains of RNA polymerase sigma factors"/>
    <property type="match status" value="1"/>
</dbReference>
<name>A0ABS8C828_9BURK</name>
<dbReference type="SUPFAM" id="SSF88946">
    <property type="entry name" value="Sigma2 domain of RNA polymerase sigma factors"/>
    <property type="match status" value="1"/>
</dbReference>
<dbReference type="Pfam" id="PF04542">
    <property type="entry name" value="Sigma70_r2"/>
    <property type="match status" value="1"/>
</dbReference>
<feature type="domain" description="RNA polymerase sigma-70 region 2" evidence="1">
    <location>
        <begin position="2"/>
        <end position="67"/>
    </location>
</feature>
<dbReference type="InterPro" id="IPR036388">
    <property type="entry name" value="WH-like_DNA-bd_sf"/>
</dbReference>
<feature type="domain" description="RNA polymerase sigma factor 70 region 4 type 2" evidence="3">
    <location>
        <begin position="101"/>
        <end position="153"/>
    </location>
</feature>
<protein>
    <submittedName>
        <fullName evidence="4">Sigma-70 family RNA polymerase sigma factor</fullName>
    </submittedName>
</protein>
<dbReference type="EMBL" id="JACDXW010000001">
    <property type="protein sequence ID" value="MCB5362175.1"/>
    <property type="molecule type" value="Genomic_DNA"/>
</dbReference>
<dbReference type="Proteomes" id="UP000776983">
    <property type="component" value="Unassembled WGS sequence"/>
</dbReference>
<dbReference type="InterPro" id="IPR014284">
    <property type="entry name" value="RNA_pol_sigma-70_dom"/>
</dbReference>